<dbReference type="Proteomes" id="UP000199021">
    <property type="component" value="Unassembled WGS sequence"/>
</dbReference>
<dbReference type="PANTHER" id="PTHR30023:SF0">
    <property type="entry name" value="PENICILLIN-SENSITIVE CARBOXYPEPTIDASE A"/>
    <property type="match status" value="1"/>
</dbReference>
<dbReference type="InParanoid" id="A0A1H9BFV7"/>
<keyword evidence="3" id="KW-0121">Carboxypeptidase</keyword>
<dbReference type="EMBL" id="FOFB01000003">
    <property type="protein sequence ID" value="SEP87523.1"/>
    <property type="molecule type" value="Genomic_DNA"/>
</dbReference>
<dbReference type="STRING" id="478744.SAMN05444359_103101"/>
<dbReference type="InterPro" id="IPR000667">
    <property type="entry name" value="Peptidase_S13"/>
</dbReference>
<dbReference type="GO" id="GO:0004185">
    <property type="term" value="F:serine-type carboxypeptidase activity"/>
    <property type="evidence" value="ECO:0007669"/>
    <property type="project" value="InterPro"/>
</dbReference>
<name>A0A1H9BFV7_9BACT</name>
<dbReference type="PANTHER" id="PTHR30023">
    <property type="entry name" value="D-ALANYL-D-ALANINE CARBOXYPEPTIDASE"/>
    <property type="match status" value="1"/>
</dbReference>
<dbReference type="AlphaFoldDB" id="A0A1H9BFV7"/>
<accession>A0A1H9BFV7</accession>
<evidence type="ECO:0000313" key="4">
    <source>
        <dbReference type="Proteomes" id="UP000199021"/>
    </source>
</evidence>
<sequence length="494" mass="55690">MPPILMIEYRLISASKKWCHEHALIRYTSATAFRLAVPVGQSSGLLRIALLLLISLCWARPQVQGQTDLNARSHRQLQEFIEFNEVFGQGHTGFCLYDVDYQTFLHGYNADRLFVPASNVKLLTFYLANRLLGHRTPAIFYQEFPDRIEAWGSGYPLTLHPAFTGYDELAPWLLNQRKPLVLNFPPGDESVARYGPGWSWDDYNDSYVYERSAFPLYGNRLFLDLSVTDAEGRQSLLGAPLSIAGAMRQVPAQEDRIRRSEFGNDFTVGPDFYESDRFPIERPLHLSPFLLSNELSAAYPALRVSSGQKSYPPASTLNVLEASLPDTVFRRLLQDSDNFLGEQLLLQAAASRYAQPDVEALLSFAKDTLLPAIGVENIRWVDGSGLSRYNLLTPRHMARVVMALDQEVGRDRLISLLSEGGVSGTLANRFDNKPQAYVWAKTGSLSGVVCVSGLLKTERGKWLAFSFMHNNFVGSNRNYYAEMQKTLSWCYENL</sequence>
<protein>
    <submittedName>
        <fullName evidence="3">D-alanyl-D-alanine carboxypeptidase / D-alanyl-D-alanine-endopeptidase (Penicillin-binding protein 4)</fullName>
    </submittedName>
</protein>
<dbReference type="GO" id="GO:0000270">
    <property type="term" value="P:peptidoglycan metabolic process"/>
    <property type="evidence" value="ECO:0007669"/>
    <property type="project" value="TreeGrafter"/>
</dbReference>
<dbReference type="Gene3D" id="3.40.710.10">
    <property type="entry name" value="DD-peptidase/beta-lactamase superfamily"/>
    <property type="match status" value="2"/>
</dbReference>
<dbReference type="SUPFAM" id="SSF56601">
    <property type="entry name" value="beta-lactamase/transpeptidase-like"/>
    <property type="match status" value="1"/>
</dbReference>
<gene>
    <name evidence="3" type="ORF">SAMN05444359_103101</name>
</gene>
<reference evidence="4" key="1">
    <citation type="submission" date="2016-10" db="EMBL/GenBank/DDBJ databases">
        <authorList>
            <person name="Varghese N."/>
            <person name="Submissions S."/>
        </authorList>
    </citation>
    <scope>NUCLEOTIDE SEQUENCE [LARGE SCALE GENOMIC DNA]</scope>
    <source>
        <strain evidence="4">DSM 24740</strain>
    </source>
</reference>
<evidence type="ECO:0000256" key="2">
    <source>
        <dbReference type="ARBA" id="ARBA00022801"/>
    </source>
</evidence>
<keyword evidence="3" id="KW-0645">Protease</keyword>
<dbReference type="GO" id="GO:0006508">
    <property type="term" value="P:proteolysis"/>
    <property type="evidence" value="ECO:0007669"/>
    <property type="project" value="InterPro"/>
</dbReference>
<dbReference type="Pfam" id="PF02113">
    <property type="entry name" value="Peptidase_S13"/>
    <property type="match status" value="1"/>
</dbReference>
<dbReference type="RefSeq" id="WP_175489242.1">
    <property type="nucleotide sequence ID" value="NZ_FOFB01000003.1"/>
</dbReference>
<comment type="similarity">
    <text evidence="1">Belongs to the peptidase S13 family.</text>
</comment>
<evidence type="ECO:0000256" key="1">
    <source>
        <dbReference type="ARBA" id="ARBA00006096"/>
    </source>
</evidence>
<keyword evidence="4" id="KW-1185">Reference proteome</keyword>
<proteinExistence type="inferred from homology"/>
<dbReference type="InterPro" id="IPR012338">
    <property type="entry name" value="Beta-lactam/transpept-like"/>
</dbReference>
<keyword evidence="2" id="KW-0378">Hydrolase</keyword>
<evidence type="ECO:0000313" key="3">
    <source>
        <dbReference type="EMBL" id="SEP87523.1"/>
    </source>
</evidence>
<dbReference type="PRINTS" id="PR00922">
    <property type="entry name" value="DADACBPTASE3"/>
</dbReference>
<organism evidence="3 4">
    <name type="scientific">Neolewinella agarilytica</name>
    <dbReference type="NCBI Taxonomy" id="478744"/>
    <lineage>
        <taxon>Bacteria</taxon>
        <taxon>Pseudomonadati</taxon>
        <taxon>Bacteroidota</taxon>
        <taxon>Saprospiria</taxon>
        <taxon>Saprospirales</taxon>
        <taxon>Lewinellaceae</taxon>
        <taxon>Neolewinella</taxon>
    </lineage>
</organism>